<keyword evidence="3" id="KW-1185">Reference proteome</keyword>
<dbReference type="EnsemblPlants" id="ORUFI06G10780.1">
    <property type="protein sequence ID" value="ORUFI06G10780.1"/>
    <property type="gene ID" value="ORUFI06G10780"/>
</dbReference>
<reference evidence="2" key="2">
    <citation type="submission" date="2015-06" db="UniProtKB">
        <authorList>
            <consortium name="EnsemblPlants"/>
        </authorList>
    </citation>
    <scope>IDENTIFICATION</scope>
</reference>
<accession>A0A0E0PW70</accession>
<feature type="region of interest" description="Disordered" evidence="1">
    <location>
        <begin position="1"/>
        <end position="154"/>
    </location>
</feature>
<proteinExistence type="predicted"/>
<evidence type="ECO:0000313" key="2">
    <source>
        <dbReference type="EnsemblPlants" id="ORUFI06G10780.1"/>
    </source>
</evidence>
<evidence type="ECO:0000256" key="1">
    <source>
        <dbReference type="SAM" id="MobiDB-lite"/>
    </source>
</evidence>
<dbReference type="HOGENOM" id="CLU_1613513_0_0_1"/>
<feature type="compositionally biased region" description="Pro residues" evidence="1">
    <location>
        <begin position="36"/>
        <end position="49"/>
    </location>
</feature>
<evidence type="ECO:0000313" key="3">
    <source>
        <dbReference type="Proteomes" id="UP000008022"/>
    </source>
</evidence>
<dbReference type="Gramene" id="ORUFI06G10780.1">
    <property type="protein sequence ID" value="ORUFI06G10780.1"/>
    <property type="gene ID" value="ORUFI06G10780"/>
</dbReference>
<organism evidence="2 3">
    <name type="scientific">Oryza rufipogon</name>
    <name type="common">Brownbeard rice</name>
    <name type="synonym">Asian wild rice</name>
    <dbReference type="NCBI Taxonomy" id="4529"/>
    <lineage>
        <taxon>Eukaryota</taxon>
        <taxon>Viridiplantae</taxon>
        <taxon>Streptophyta</taxon>
        <taxon>Embryophyta</taxon>
        <taxon>Tracheophyta</taxon>
        <taxon>Spermatophyta</taxon>
        <taxon>Magnoliopsida</taxon>
        <taxon>Liliopsida</taxon>
        <taxon>Poales</taxon>
        <taxon>Poaceae</taxon>
        <taxon>BOP clade</taxon>
        <taxon>Oryzoideae</taxon>
        <taxon>Oryzeae</taxon>
        <taxon>Oryzinae</taxon>
        <taxon>Oryza</taxon>
    </lineage>
</organism>
<sequence length="165" mass="16609">MQEKPEPSDRMTVQIDPNLYKNYAANPNPKNSFPLPHVPDPLAPPPPTRRPAAAALSSGRRAPPLPRHGAAGGLDRGGRWQALAPSLPTGGKAADRGGGTLPSVGSSGGEATAARWCPSGGGALPSARSSGRGAGGGLASLRQRRRFGGDDIGGLAATVATSPLI</sequence>
<dbReference type="Proteomes" id="UP000008022">
    <property type="component" value="Unassembled WGS sequence"/>
</dbReference>
<name>A0A0E0PW70_ORYRU</name>
<protein>
    <submittedName>
        <fullName evidence="2">Uncharacterized protein</fullName>
    </submittedName>
</protein>
<reference evidence="3" key="1">
    <citation type="submission" date="2013-06" db="EMBL/GenBank/DDBJ databases">
        <authorList>
            <person name="Zhao Q."/>
        </authorList>
    </citation>
    <scope>NUCLEOTIDE SEQUENCE</scope>
    <source>
        <strain evidence="3">cv. W1943</strain>
    </source>
</reference>
<dbReference type="AlphaFoldDB" id="A0A0E0PW70"/>